<gene>
    <name evidence="2" type="ORF">C5Y96_05075</name>
</gene>
<keyword evidence="1" id="KW-1133">Transmembrane helix</keyword>
<feature type="transmembrane region" description="Helical" evidence="1">
    <location>
        <begin position="170"/>
        <end position="191"/>
    </location>
</feature>
<dbReference type="EMBL" id="PUIA01000016">
    <property type="protein sequence ID" value="PQO39232.1"/>
    <property type="molecule type" value="Genomic_DNA"/>
</dbReference>
<keyword evidence="1" id="KW-0472">Membrane</keyword>
<organism evidence="2 3">
    <name type="scientific">Blastopirellula marina</name>
    <dbReference type="NCBI Taxonomy" id="124"/>
    <lineage>
        <taxon>Bacteria</taxon>
        <taxon>Pseudomonadati</taxon>
        <taxon>Planctomycetota</taxon>
        <taxon>Planctomycetia</taxon>
        <taxon>Pirellulales</taxon>
        <taxon>Pirellulaceae</taxon>
        <taxon>Blastopirellula</taxon>
    </lineage>
</organism>
<evidence type="ECO:0000313" key="2">
    <source>
        <dbReference type="EMBL" id="PQO39232.1"/>
    </source>
</evidence>
<reference evidence="2 3" key="1">
    <citation type="submission" date="2018-02" db="EMBL/GenBank/DDBJ databases">
        <title>Comparative genomes isolates from brazilian mangrove.</title>
        <authorList>
            <person name="Araujo J.E."/>
            <person name="Taketani R.G."/>
            <person name="Silva M.C.P."/>
            <person name="Loureco M.V."/>
            <person name="Andreote F.D."/>
        </authorList>
    </citation>
    <scope>NUCLEOTIDE SEQUENCE [LARGE SCALE GENOMIC DNA]</scope>
    <source>
        <strain evidence="2 3">HEX-2 MGV</strain>
    </source>
</reference>
<evidence type="ECO:0000256" key="1">
    <source>
        <dbReference type="SAM" id="Phobius"/>
    </source>
</evidence>
<feature type="transmembrane region" description="Helical" evidence="1">
    <location>
        <begin position="239"/>
        <end position="260"/>
    </location>
</feature>
<comment type="caution">
    <text evidence="2">The sequence shown here is derived from an EMBL/GenBank/DDBJ whole genome shotgun (WGS) entry which is preliminary data.</text>
</comment>
<feature type="transmembrane region" description="Helical" evidence="1">
    <location>
        <begin position="38"/>
        <end position="57"/>
    </location>
</feature>
<proteinExistence type="predicted"/>
<keyword evidence="1" id="KW-0812">Transmembrane</keyword>
<feature type="transmembrane region" description="Helical" evidence="1">
    <location>
        <begin position="203"/>
        <end position="227"/>
    </location>
</feature>
<dbReference type="Proteomes" id="UP000240009">
    <property type="component" value="Unassembled WGS sequence"/>
</dbReference>
<feature type="transmembrane region" description="Helical" evidence="1">
    <location>
        <begin position="107"/>
        <end position="129"/>
    </location>
</feature>
<sequence>MNQNQPESPQTEINPWESTVVGETYVDTGPNPLQPSAMLLWTCIVCSMVVKGFLIWKSIASDPFFMVKLLSYGLPELAMAALMGLGIAMLVHVIFRQRFAQMMPGHWRLIVFGLTLSLETGVGIINSVAGGSWDLSTAISIQAITLGVLTMVFYAAVLWTTSEGPRWRTYAVLSVLASAFMISRIVTRLMATAADQAYVHETIAGLGIATLLLHFALLVVLVVGVILDWQRKIPRDINHYLGVYLVSIVPFLAGFIDRFVERLMIYNSM</sequence>
<evidence type="ECO:0000313" key="3">
    <source>
        <dbReference type="Proteomes" id="UP000240009"/>
    </source>
</evidence>
<feature type="transmembrane region" description="Helical" evidence="1">
    <location>
        <begin position="77"/>
        <end position="95"/>
    </location>
</feature>
<feature type="transmembrane region" description="Helical" evidence="1">
    <location>
        <begin position="135"/>
        <end position="158"/>
    </location>
</feature>
<dbReference type="AlphaFoldDB" id="A0A2S8G450"/>
<name>A0A2S8G450_9BACT</name>
<dbReference type="RefSeq" id="WP_105350527.1">
    <property type="nucleotide sequence ID" value="NZ_PUIA01000016.1"/>
</dbReference>
<accession>A0A2S8G450</accession>
<protein>
    <submittedName>
        <fullName evidence="2">Uncharacterized protein</fullName>
    </submittedName>
</protein>